<keyword evidence="2" id="KW-0963">Cytoplasm</keyword>
<name>A0A8X8X661_SALSN</name>
<evidence type="ECO:0000256" key="4">
    <source>
        <dbReference type="ARBA" id="ARBA00022864"/>
    </source>
</evidence>
<dbReference type="GO" id="GO:0009691">
    <property type="term" value="P:cytokinin biosynthetic process"/>
    <property type="evidence" value="ECO:0007669"/>
    <property type="project" value="UniProtKB-KW"/>
</dbReference>
<dbReference type="InterPro" id="IPR044670">
    <property type="entry name" value="SOFL"/>
</dbReference>
<reference evidence="8" key="2">
    <citation type="submission" date="2020-08" db="EMBL/GenBank/DDBJ databases">
        <title>Plant Genome Project.</title>
        <authorList>
            <person name="Zhang R.-G."/>
        </authorList>
    </citation>
    <scope>NUCLEOTIDE SEQUENCE</scope>
    <source>
        <strain evidence="8">Huo1</strain>
        <tissue evidence="8">Leaf</tissue>
    </source>
</reference>
<keyword evidence="5" id="KW-0539">Nucleus</keyword>
<evidence type="ECO:0000313" key="8">
    <source>
        <dbReference type="EMBL" id="KAG6406854.1"/>
    </source>
</evidence>
<protein>
    <submittedName>
        <fullName evidence="8">Uncharacterized protein</fullName>
    </submittedName>
</protein>
<dbReference type="GO" id="GO:0009736">
    <property type="term" value="P:cytokinin-activated signaling pathway"/>
    <property type="evidence" value="ECO:0007669"/>
    <property type="project" value="UniProtKB-KW"/>
</dbReference>
<proteinExistence type="inferred from homology"/>
<sequence length="147" mass="16084">MNASTSDYSSGCESGWTTYFDQISNSTYNFYTNYHDKGGAGAYSDEDQSMVSDASSAPPHHSAYYAEAEEKKTKTKKKKKSKGADAKKEKQAMCLDDTASSSIFHFSQSNVPPSDFSAVHFEGESVTKKRLSFFKSSTKGKSGSSEK</sequence>
<dbReference type="AlphaFoldDB" id="A0A8X8X661"/>
<organism evidence="8">
    <name type="scientific">Salvia splendens</name>
    <name type="common">Scarlet sage</name>
    <dbReference type="NCBI Taxonomy" id="180675"/>
    <lineage>
        <taxon>Eukaryota</taxon>
        <taxon>Viridiplantae</taxon>
        <taxon>Streptophyta</taxon>
        <taxon>Embryophyta</taxon>
        <taxon>Tracheophyta</taxon>
        <taxon>Spermatophyta</taxon>
        <taxon>Magnoliopsida</taxon>
        <taxon>eudicotyledons</taxon>
        <taxon>Gunneridae</taxon>
        <taxon>Pentapetalae</taxon>
        <taxon>asterids</taxon>
        <taxon>lamiids</taxon>
        <taxon>Lamiales</taxon>
        <taxon>Lamiaceae</taxon>
        <taxon>Nepetoideae</taxon>
        <taxon>Mentheae</taxon>
        <taxon>Salviinae</taxon>
        <taxon>Salvia</taxon>
        <taxon>Salvia subgen. Calosphace</taxon>
        <taxon>core Calosphace</taxon>
    </lineage>
</organism>
<keyword evidence="3" id="KW-0203">Cytokinin biosynthesis</keyword>
<dbReference type="PANTHER" id="PTHR33347:SF34">
    <property type="entry name" value="PROTEIN SOB FIVE-LIKE 6"/>
    <property type="match status" value="1"/>
</dbReference>
<evidence type="ECO:0000256" key="7">
    <source>
        <dbReference type="SAM" id="MobiDB-lite"/>
    </source>
</evidence>
<accession>A0A8X8X661</accession>
<evidence type="ECO:0000256" key="6">
    <source>
        <dbReference type="ARBA" id="ARBA00024199"/>
    </source>
</evidence>
<comment type="caution">
    <text evidence="8">The sequence shown here is derived from an EMBL/GenBank/DDBJ whole genome shotgun (WGS) entry which is preliminary data.</text>
</comment>
<dbReference type="OrthoDB" id="759087at2759"/>
<dbReference type="Proteomes" id="UP000298416">
    <property type="component" value="Unassembled WGS sequence"/>
</dbReference>
<evidence type="ECO:0000256" key="2">
    <source>
        <dbReference type="ARBA" id="ARBA00022490"/>
    </source>
</evidence>
<comment type="similarity">
    <text evidence="6">Belongs to the SOFL plant protein family.</text>
</comment>
<comment type="subcellular location">
    <subcellularLocation>
        <location evidence="1">Cytoplasm</location>
    </subcellularLocation>
</comment>
<keyword evidence="4" id="KW-0932">Cytokinin signaling pathway</keyword>
<reference evidence="8" key="1">
    <citation type="submission" date="2018-01" db="EMBL/GenBank/DDBJ databases">
        <authorList>
            <person name="Mao J.F."/>
        </authorList>
    </citation>
    <scope>NUCLEOTIDE SEQUENCE</scope>
    <source>
        <strain evidence="8">Huo1</strain>
        <tissue evidence="8">Leaf</tissue>
    </source>
</reference>
<feature type="compositionally biased region" description="Low complexity" evidence="7">
    <location>
        <begin position="52"/>
        <end position="66"/>
    </location>
</feature>
<dbReference type="PANTHER" id="PTHR33347">
    <property type="entry name" value="OSJNBA0091C07.3 PROTEIN"/>
    <property type="match status" value="1"/>
</dbReference>
<keyword evidence="9" id="KW-1185">Reference proteome</keyword>
<evidence type="ECO:0000313" key="9">
    <source>
        <dbReference type="Proteomes" id="UP000298416"/>
    </source>
</evidence>
<feature type="region of interest" description="Disordered" evidence="7">
    <location>
        <begin position="42"/>
        <end position="91"/>
    </location>
</feature>
<gene>
    <name evidence="8" type="ORF">SASPL_134465</name>
</gene>
<evidence type="ECO:0000256" key="1">
    <source>
        <dbReference type="ARBA" id="ARBA00004496"/>
    </source>
</evidence>
<dbReference type="EMBL" id="PNBA02000012">
    <property type="protein sequence ID" value="KAG6406854.1"/>
    <property type="molecule type" value="Genomic_DNA"/>
</dbReference>
<evidence type="ECO:0000256" key="5">
    <source>
        <dbReference type="ARBA" id="ARBA00023242"/>
    </source>
</evidence>
<evidence type="ECO:0000256" key="3">
    <source>
        <dbReference type="ARBA" id="ARBA00022712"/>
    </source>
</evidence>
<dbReference type="GO" id="GO:0005737">
    <property type="term" value="C:cytoplasm"/>
    <property type="evidence" value="ECO:0007669"/>
    <property type="project" value="UniProtKB-SubCell"/>
</dbReference>
<feature type="compositionally biased region" description="Basic and acidic residues" evidence="7">
    <location>
        <begin position="82"/>
        <end position="91"/>
    </location>
</feature>